<protein>
    <submittedName>
        <fullName evidence="2">Uncharacterized protein</fullName>
    </submittedName>
</protein>
<comment type="caution">
    <text evidence="2">The sequence shown here is derived from an EMBL/GenBank/DDBJ whole genome shotgun (WGS) entry which is preliminary data.</text>
</comment>
<reference evidence="2" key="1">
    <citation type="submission" date="2022-06" db="EMBL/GenBank/DDBJ databases">
        <title>Natrinema sp. a new haloarchaeum isolate from saline soil.</title>
        <authorList>
            <person name="Strakova D."/>
            <person name="Galisteo C."/>
            <person name="Sanchez-Porro C."/>
            <person name="Ventosa A."/>
        </authorList>
    </citation>
    <scope>NUCLEOTIDE SEQUENCE</scope>
    <source>
        <strain evidence="2">S1CR25-10</strain>
    </source>
</reference>
<keyword evidence="1" id="KW-1133">Transmembrane helix</keyword>
<keyword evidence="1" id="KW-0472">Membrane</keyword>
<name>A0A9Q4KZ81_9EURY</name>
<keyword evidence="3" id="KW-1185">Reference proteome</keyword>
<dbReference type="EMBL" id="JAMQOT010000005">
    <property type="protein sequence ID" value="MDF9746753.1"/>
    <property type="molecule type" value="Genomic_DNA"/>
</dbReference>
<feature type="transmembrane region" description="Helical" evidence="1">
    <location>
        <begin position="69"/>
        <end position="88"/>
    </location>
</feature>
<feature type="transmembrane region" description="Helical" evidence="1">
    <location>
        <begin position="100"/>
        <end position="118"/>
    </location>
</feature>
<dbReference type="Proteomes" id="UP001154061">
    <property type="component" value="Unassembled WGS sequence"/>
</dbReference>
<dbReference type="RefSeq" id="WP_277522296.1">
    <property type="nucleotide sequence ID" value="NZ_JAMQOT010000005.1"/>
</dbReference>
<organism evidence="2 3">
    <name type="scientific">Natrinema salsiterrestre</name>
    <dbReference type="NCBI Taxonomy" id="2950540"/>
    <lineage>
        <taxon>Archaea</taxon>
        <taxon>Methanobacteriati</taxon>
        <taxon>Methanobacteriota</taxon>
        <taxon>Stenosarchaea group</taxon>
        <taxon>Halobacteria</taxon>
        <taxon>Halobacteriales</taxon>
        <taxon>Natrialbaceae</taxon>
        <taxon>Natrinema</taxon>
    </lineage>
</organism>
<accession>A0A9Q4KZ81</accession>
<dbReference type="AlphaFoldDB" id="A0A9Q4KZ81"/>
<evidence type="ECO:0000313" key="2">
    <source>
        <dbReference type="EMBL" id="MDF9746753.1"/>
    </source>
</evidence>
<keyword evidence="1" id="KW-0812">Transmembrane</keyword>
<gene>
    <name evidence="2" type="ORF">NDI89_14270</name>
</gene>
<feature type="transmembrane region" description="Helical" evidence="1">
    <location>
        <begin position="31"/>
        <end position="57"/>
    </location>
</feature>
<evidence type="ECO:0000256" key="1">
    <source>
        <dbReference type="SAM" id="Phobius"/>
    </source>
</evidence>
<evidence type="ECO:0000313" key="3">
    <source>
        <dbReference type="Proteomes" id="UP001154061"/>
    </source>
</evidence>
<proteinExistence type="predicted"/>
<sequence>MLIRLGLLFLGTVVLVTTTPSRQRQLVPFVFLFGIGLILAWGPFSEWAPYAILYRYWPLIEYFRVPYRMLPFALLGSSTLSAAILLPATESGDAWRVRGSLAIAVLVSIQLVLVHYSLQFSPYSI</sequence>